<dbReference type="InterPro" id="IPR000595">
    <property type="entry name" value="cNMP-bd_dom"/>
</dbReference>
<keyword evidence="3" id="KW-1185">Reference proteome</keyword>
<dbReference type="RefSeq" id="WP_217793917.1">
    <property type="nucleotide sequence ID" value="NZ_JAHSPG010000015.1"/>
</dbReference>
<accession>A0A9E2SDX9</accession>
<dbReference type="AlphaFoldDB" id="A0A9E2SDX9"/>
<protein>
    <submittedName>
        <fullName evidence="2">Crp/Fnr family transcriptional regulator</fullName>
    </submittedName>
</protein>
<sequence length="188" mass="21838">MQQIRQYFENFTPMSDDDWDAFSSKLSRKSFAKKELLLKAGQIENHLSFIEKGIVRYYIPKEENDLTFAFSFHHSFVSAYDSFLTGQPSVYQIEAITDTIVWSITHKDLQNIYQTTSVGNLIGRHAAEENFLKKSKRELSLLNDSAEELYLNLFTEQPQLIQEIPLKYIASYIGITPQALSRIRKRIS</sequence>
<name>A0A9E2SDX9_9BACT</name>
<reference evidence="2" key="1">
    <citation type="submission" date="2021-06" db="EMBL/GenBank/DDBJ databases">
        <authorList>
            <person name="Huq M.A."/>
        </authorList>
    </citation>
    <scope>NUCLEOTIDE SEQUENCE</scope>
    <source>
        <strain evidence="2">MAH-26</strain>
    </source>
</reference>
<dbReference type="EMBL" id="JAHSPG010000015">
    <property type="protein sequence ID" value="MBV4359662.1"/>
    <property type="molecule type" value="Genomic_DNA"/>
</dbReference>
<proteinExistence type="predicted"/>
<evidence type="ECO:0000259" key="1">
    <source>
        <dbReference type="PROSITE" id="PS50042"/>
    </source>
</evidence>
<comment type="caution">
    <text evidence="2">The sequence shown here is derived from an EMBL/GenBank/DDBJ whole genome shotgun (WGS) entry which is preliminary data.</text>
</comment>
<dbReference type="CDD" id="cd00038">
    <property type="entry name" value="CAP_ED"/>
    <property type="match status" value="1"/>
</dbReference>
<evidence type="ECO:0000313" key="2">
    <source>
        <dbReference type="EMBL" id="MBV4359662.1"/>
    </source>
</evidence>
<dbReference type="Proteomes" id="UP000812270">
    <property type="component" value="Unassembled WGS sequence"/>
</dbReference>
<dbReference type="Pfam" id="PF00027">
    <property type="entry name" value="cNMP_binding"/>
    <property type="match status" value="1"/>
</dbReference>
<gene>
    <name evidence="2" type="ORF">KTO63_21000</name>
</gene>
<evidence type="ECO:0000313" key="3">
    <source>
        <dbReference type="Proteomes" id="UP000812270"/>
    </source>
</evidence>
<organism evidence="2 3">
    <name type="scientific">Pinibacter aurantiacus</name>
    <dbReference type="NCBI Taxonomy" id="2851599"/>
    <lineage>
        <taxon>Bacteria</taxon>
        <taxon>Pseudomonadati</taxon>
        <taxon>Bacteroidota</taxon>
        <taxon>Chitinophagia</taxon>
        <taxon>Chitinophagales</taxon>
        <taxon>Chitinophagaceae</taxon>
        <taxon>Pinibacter</taxon>
    </lineage>
</organism>
<feature type="domain" description="Cyclic nucleotide-binding" evidence="1">
    <location>
        <begin position="10"/>
        <end position="112"/>
    </location>
</feature>
<dbReference type="PROSITE" id="PS50042">
    <property type="entry name" value="CNMP_BINDING_3"/>
    <property type="match status" value="1"/>
</dbReference>